<sequence length="151" mass="18194">MDPFDHILRFSSEHFFNCSHNCFNSAKRLSTLDFSNGYDDFTFSEIIFNFFNESVIVKRFTVSSFDAICASNNSFVAMNRYVLFLIKYQQKLLHLLQLDLDYFHNEHRLILVSFHQDNFYEYYIFDKNYQPYCLFVLNVAFLHDDVNELKH</sequence>
<reference evidence="1 2" key="1">
    <citation type="journal article" date="2018" name="J. Allergy Clin. Immunol.">
        <title>High-quality assembly of Dermatophagoides pteronyssinus genome and transcriptome reveals a wide range of novel allergens.</title>
        <authorList>
            <person name="Liu X.Y."/>
            <person name="Yang K.Y."/>
            <person name="Wang M.Q."/>
            <person name="Kwok J.S."/>
            <person name="Zeng X."/>
            <person name="Yang Z."/>
            <person name="Xiao X.J."/>
            <person name="Lau C.P."/>
            <person name="Li Y."/>
            <person name="Huang Z.M."/>
            <person name="Ba J.G."/>
            <person name="Yim A.K."/>
            <person name="Ouyang C.Y."/>
            <person name="Ngai S.M."/>
            <person name="Chan T.F."/>
            <person name="Leung E.L."/>
            <person name="Liu L."/>
            <person name="Liu Z.G."/>
            <person name="Tsui S.K."/>
        </authorList>
    </citation>
    <scope>NUCLEOTIDE SEQUENCE [LARGE SCALE GENOMIC DNA]</scope>
    <source>
        <strain evidence="1">Derp</strain>
    </source>
</reference>
<dbReference type="EMBL" id="NJHN03000037">
    <property type="protein sequence ID" value="KAH9422133.1"/>
    <property type="molecule type" value="Genomic_DNA"/>
</dbReference>
<organism evidence="1 2">
    <name type="scientific">Dermatophagoides pteronyssinus</name>
    <name type="common">European house dust mite</name>
    <dbReference type="NCBI Taxonomy" id="6956"/>
    <lineage>
        <taxon>Eukaryota</taxon>
        <taxon>Metazoa</taxon>
        <taxon>Ecdysozoa</taxon>
        <taxon>Arthropoda</taxon>
        <taxon>Chelicerata</taxon>
        <taxon>Arachnida</taxon>
        <taxon>Acari</taxon>
        <taxon>Acariformes</taxon>
        <taxon>Sarcoptiformes</taxon>
        <taxon>Astigmata</taxon>
        <taxon>Psoroptidia</taxon>
        <taxon>Analgoidea</taxon>
        <taxon>Pyroglyphidae</taxon>
        <taxon>Dermatophagoidinae</taxon>
        <taxon>Dermatophagoides</taxon>
    </lineage>
</organism>
<proteinExistence type="predicted"/>
<evidence type="ECO:0000313" key="1">
    <source>
        <dbReference type="EMBL" id="KAH9422133.1"/>
    </source>
</evidence>
<comment type="caution">
    <text evidence="1">The sequence shown here is derived from an EMBL/GenBank/DDBJ whole genome shotgun (WGS) entry which is preliminary data.</text>
</comment>
<accession>A0ABQ8JI82</accession>
<gene>
    <name evidence="1" type="ORF">DERP_002427</name>
</gene>
<protein>
    <submittedName>
        <fullName evidence="1">Uncharacterized protein</fullName>
    </submittedName>
</protein>
<reference evidence="1 2" key="2">
    <citation type="journal article" date="2022" name="Mol. Biol. Evol.">
        <title>Comparative Genomics Reveals Insights into the Divergent Evolution of Astigmatic Mites and Household Pest Adaptations.</title>
        <authorList>
            <person name="Xiong Q."/>
            <person name="Wan A.T."/>
            <person name="Liu X."/>
            <person name="Fung C.S."/>
            <person name="Xiao X."/>
            <person name="Malainual N."/>
            <person name="Hou J."/>
            <person name="Wang L."/>
            <person name="Wang M."/>
            <person name="Yang K.Y."/>
            <person name="Cui Y."/>
            <person name="Leung E.L."/>
            <person name="Nong W."/>
            <person name="Shin S.K."/>
            <person name="Au S.W."/>
            <person name="Jeong K.Y."/>
            <person name="Chew F.T."/>
            <person name="Hui J.H."/>
            <person name="Leung T.F."/>
            <person name="Tungtrongchitr A."/>
            <person name="Zhong N."/>
            <person name="Liu Z."/>
            <person name="Tsui S.K."/>
        </authorList>
    </citation>
    <scope>NUCLEOTIDE SEQUENCE [LARGE SCALE GENOMIC DNA]</scope>
    <source>
        <strain evidence="1">Derp</strain>
    </source>
</reference>
<name>A0ABQ8JI82_DERPT</name>
<keyword evidence="2" id="KW-1185">Reference proteome</keyword>
<evidence type="ECO:0000313" key="2">
    <source>
        <dbReference type="Proteomes" id="UP000887458"/>
    </source>
</evidence>
<dbReference type="Proteomes" id="UP000887458">
    <property type="component" value="Unassembled WGS sequence"/>
</dbReference>